<keyword evidence="2" id="KW-1185">Reference proteome</keyword>
<accession>A0A2T7FX93</accession>
<proteinExistence type="predicted"/>
<sequence length="255" mass="28234">MVERSITASIAAAPGSGVALWAPRRLRDIKGFQAITRLSDDKGQPLDHAAARTRNAVAKRLADDVRQEQEAGARRLILSEENFIGGMRNNFRTGVFYPDVARRLAAFAKVLPMVPQQIALGIRNYGEVLTSAYHYLPQAGQAAPQVEKLRDGILADKRGWPDVVEDVAQVWPDARILVWTQEDLSRDLAKVCAAVADLDPAAITVPEGRINALKPSTPKTALFDAQEARHLTHRYNRHRRRLRADPRVQWIGGAA</sequence>
<comment type="caution">
    <text evidence="1">The sequence shown here is derived from an EMBL/GenBank/DDBJ whole genome shotgun (WGS) entry which is preliminary data.</text>
</comment>
<gene>
    <name evidence="1" type="ORF">DC363_08430</name>
</gene>
<evidence type="ECO:0000313" key="1">
    <source>
        <dbReference type="EMBL" id="PVA06791.1"/>
    </source>
</evidence>
<name>A0A2T7FX93_9RHOB</name>
<evidence type="ECO:0000313" key="2">
    <source>
        <dbReference type="Proteomes" id="UP000244817"/>
    </source>
</evidence>
<protein>
    <submittedName>
        <fullName evidence="1">Uncharacterized protein</fullName>
    </submittedName>
</protein>
<dbReference type="OrthoDB" id="8481769at2"/>
<reference evidence="1 2" key="1">
    <citation type="submission" date="2018-04" db="EMBL/GenBank/DDBJ databases">
        <title>Pelagivirga bohaiensis gen. nov., sp. nov., a bacterium isolated from the Bohai Sea.</title>
        <authorList>
            <person name="Ji X."/>
        </authorList>
    </citation>
    <scope>NUCLEOTIDE SEQUENCE [LARGE SCALE GENOMIC DNA]</scope>
    <source>
        <strain evidence="1 2">BH-SD16</strain>
    </source>
</reference>
<dbReference type="Proteomes" id="UP000244817">
    <property type="component" value="Unassembled WGS sequence"/>
</dbReference>
<dbReference type="AlphaFoldDB" id="A0A2T7FX93"/>
<dbReference type="EMBL" id="QCYG01000005">
    <property type="protein sequence ID" value="PVA06791.1"/>
    <property type="molecule type" value="Genomic_DNA"/>
</dbReference>
<organism evidence="1 2">
    <name type="scientific">Thalassorhabdomicrobium marinisediminis</name>
    <dbReference type="NCBI Taxonomy" id="2170577"/>
    <lineage>
        <taxon>Bacteria</taxon>
        <taxon>Pseudomonadati</taxon>
        <taxon>Pseudomonadota</taxon>
        <taxon>Alphaproteobacteria</taxon>
        <taxon>Rhodobacterales</taxon>
        <taxon>Paracoccaceae</taxon>
        <taxon>Thalassorhabdomicrobium</taxon>
    </lineage>
</organism>